<organism evidence="1 2">
    <name type="scientific">Rhizophagus irregularis</name>
    <dbReference type="NCBI Taxonomy" id="588596"/>
    <lineage>
        <taxon>Eukaryota</taxon>
        <taxon>Fungi</taxon>
        <taxon>Fungi incertae sedis</taxon>
        <taxon>Mucoromycota</taxon>
        <taxon>Glomeromycotina</taxon>
        <taxon>Glomeromycetes</taxon>
        <taxon>Glomerales</taxon>
        <taxon>Glomeraceae</taxon>
        <taxon>Rhizophagus</taxon>
    </lineage>
</organism>
<name>A0A2N0PY94_9GLOM</name>
<dbReference type="Proteomes" id="UP000232722">
    <property type="component" value="Unassembled WGS sequence"/>
</dbReference>
<proteinExistence type="predicted"/>
<dbReference type="EMBL" id="LLXJ01000285">
    <property type="protein sequence ID" value="PKC11807.1"/>
    <property type="molecule type" value="Genomic_DNA"/>
</dbReference>
<comment type="caution">
    <text evidence="1">The sequence shown here is derived from an EMBL/GenBank/DDBJ whole genome shotgun (WGS) entry which is preliminary data.</text>
</comment>
<gene>
    <name evidence="1" type="ORF">RhiirA5_412615</name>
</gene>
<reference evidence="1 2" key="2">
    <citation type="submission" date="2017-09" db="EMBL/GenBank/DDBJ databases">
        <title>Extensive intraspecific genome diversity in a model arbuscular mycorrhizal fungus.</title>
        <authorList>
            <person name="Chen E.C."/>
            <person name="Morin E."/>
            <person name="Beaudet D."/>
            <person name="Noel J."/>
            <person name="Ndikumana S."/>
            <person name="Charron P."/>
            <person name="St-Onge C."/>
            <person name="Giorgi J."/>
            <person name="Grigoriev I.V."/>
            <person name="Roux C."/>
            <person name="Martin F.M."/>
            <person name="Corradi N."/>
        </authorList>
    </citation>
    <scope>NUCLEOTIDE SEQUENCE [LARGE SCALE GENOMIC DNA]</scope>
    <source>
        <strain evidence="1 2">A5</strain>
    </source>
</reference>
<reference evidence="1 2" key="1">
    <citation type="submission" date="2016-04" db="EMBL/GenBank/DDBJ databases">
        <title>Genome analyses suggest a sexual origin of heterokaryosis in a supposedly ancient asexual fungus.</title>
        <authorList>
            <person name="Ropars J."/>
            <person name="Sedzielewska K."/>
            <person name="Noel J."/>
            <person name="Charron P."/>
            <person name="Farinelli L."/>
            <person name="Marton T."/>
            <person name="Kruger M."/>
            <person name="Pelin A."/>
            <person name="Brachmann A."/>
            <person name="Corradi N."/>
        </authorList>
    </citation>
    <scope>NUCLEOTIDE SEQUENCE [LARGE SCALE GENOMIC DNA]</scope>
    <source>
        <strain evidence="1 2">A5</strain>
    </source>
</reference>
<sequence length="63" mass="7471">METDSGLELENRDRFRPGTWKWRPIPAWNLEMEISEYFKGREILTWNLELETDSGLELGNGDQ</sequence>
<dbReference type="AlphaFoldDB" id="A0A2N0PY94"/>
<evidence type="ECO:0000313" key="2">
    <source>
        <dbReference type="Proteomes" id="UP000232722"/>
    </source>
</evidence>
<accession>A0A2N0PY94</accession>
<protein>
    <submittedName>
        <fullName evidence="1">Uncharacterized protein</fullName>
    </submittedName>
</protein>
<evidence type="ECO:0000313" key="1">
    <source>
        <dbReference type="EMBL" id="PKC11807.1"/>
    </source>
</evidence>